<dbReference type="InParanoid" id="A0A212ENT9"/>
<keyword evidence="2" id="KW-1185">Reference proteome</keyword>
<sequence>MQRRRGRDAPRHVAGVRIGAELYRGMVGVKCIKSHRQCCHTRPSSARRYIQTSNTRNRLENIKT</sequence>
<protein>
    <submittedName>
        <fullName evidence="1">Uncharacterized protein</fullName>
    </submittedName>
</protein>
<reference evidence="1 2" key="1">
    <citation type="journal article" date="2011" name="Cell">
        <title>The monarch butterfly genome yields insights into long-distance migration.</title>
        <authorList>
            <person name="Zhan S."/>
            <person name="Merlin C."/>
            <person name="Boore J.L."/>
            <person name="Reppert S.M."/>
        </authorList>
    </citation>
    <scope>NUCLEOTIDE SEQUENCE [LARGE SCALE GENOMIC DNA]</scope>
    <source>
        <strain evidence="1">F-2</strain>
    </source>
</reference>
<organism evidence="1 2">
    <name type="scientific">Danaus plexippus plexippus</name>
    <dbReference type="NCBI Taxonomy" id="278856"/>
    <lineage>
        <taxon>Eukaryota</taxon>
        <taxon>Metazoa</taxon>
        <taxon>Ecdysozoa</taxon>
        <taxon>Arthropoda</taxon>
        <taxon>Hexapoda</taxon>
        <taxon>Insecta</taxon>
        <taxon>Pterygota</taxon>
        <taxon>Neoptera</taxon>
        <taxon>Endopterygota</taxon>
        <taxon>Lepidoptera</taxon>
        <taxon>Glossata</taxon>
        <taxon>Ditrysia</taxon>
        <taxon>Papilionoidea</taxon>
        <taxon>Nymphalidae</taxon>
        <taxon>Danainae</taxon>
        <taxon>Danaini</taxon>
        <taxon>Danaina</taxon>
        <taxon>Danaus</taxon>
        <taxon>Danaus</taxon>
    </lineage>
</organism>
<evidence type="ECO:0000313" key="2">
    <source>
        <dbReference type="Proteomes" id="UP000007151"/>
    </source>
</evidence>
<dbReference type="AlphaFoldDB" id="A0A212ENT9"/>
<gene>
    <name evidence="1" type="ORF">KGM_213599</name>
</gene>
<proteinExistence type="predicted"/>
<name>A0A212ENT9_DANPL</name>
<dbReference type="Proteomes" id="UP000007151">
    <property type="component" value="Unassembled WGS sequence"/>
</dbReference>
<dbReference type="EMBL" id="AGBW02013617">
    <property type="protein sequence ID" value="OWR43160.1"/>
    <property type="molecule type" value="Genomic_DNA"/>
</dbReference>
<evidence type="ECO:0000313" key="1">
    <source>
        <dbReference type="EMBL" id="OWR43160.1"/>
    </source>
</evidence>
<accession>A0A212ENT9</accession>
<dbReference type="KEGG" id="dpl:KGM_213599"/>
<comment type="caution">
    <text evidence="1">The sequence shown here is derived from an EMBL/GenBank/DDBJ whole genome shotgun (WGS) entry which is preliminary data.</text>
</comment>